<dbReference type="Proteomes" id="UP000620366">
    <property type="component" value="Unassembled WGS sequence"/>
</dbReference>
<evidence type="ECO:0000259" key="4">
    <source>
        <dbReference type="Pfam" id="PF24568"/>
    </source>
</evidence>
<feature type="domain" description="Peptidoglycan hydrolase PcsB coiled-coil" evidence="4">
    <location>
        <begin position="105"/>
        <end position="173"/>
    </location>
</feature>
<evidence type="ECO:0000313" key="6">
    <source>
        <dbReference type="Proteomes" id="UP000620366"/>
    </source>
</evidence>
<dbReference type="Pfam" id="PF24568">
    <property type="entry name" value="CC_PcsB"/>
    <property type="match status" value="1"/>
</dbReference>
<dbReference type="Gene3D" id="6.10.250.3150">
    <property type="match status" value="1"/>
</dbReference>
<reference evidence="5" key="1">
    <citation type="submission" date="2020-08" db="EMBL/GenBank/DDBJ databases">
        <title>Genome public.</title>
        <authorList>
            <person name="Liu C."/>
            <person name="Sun Q."/>
        </authorList>
    </citation>
    <scope>NUCLEOTIDE SEQUENCE</scope>
    <source>
        <strain evidence="5">BX7</strain>
    </source>
</reference>
<dbReference type="CDD" id="cd12797">
    <property type="entry name" value="M23_peptidase"/>
    <property type="match status" value="1"/>
</dbReference>
<dbReference type="InterPro" id="IPR016047">
    <property type="entry name" value="M23ase_b-sheet_dom"/>
</dbReference>
<sequence>MSIVTLAIAVIMVVGIVAPVLLASAASSSDVNKLEQELADIEKKKKELQTNIKNANSQKKTEMQKKNQLDDEISLMQDEIDVLDRMIAQLDSDIAQKEGEEVQKQAEIDEQYERYKLRIRESYESGSTSYLEVLLSSDDFASFLTNLDIMEMIVQYDEDLIEELRHSKDEITEMKNSIEENKAKQETAKSSLVSKQKELEKKVAESDKLIEELANDAERFEEAYNEALKAEQKLDAELEKLLQELANSDYVGGDLIWPVPGKYGISCKYGPRTHPITKKPSNHTGIDIPAPKNHKIVAANAGTVVKVATNSAYGKYVLVDHGGGLATFYAHMNQQTVKEGQKVKAGEQIGKVGTTGLSTGNHCHFEVRVNGKTVDPVTYYKNTKWYYT</sequence>
<dbReference type="PANTHER" id="PTHR21666:SF270">
    <property type="entry name" value="MUREIN HYDROLASE ACTIVATOR ENVC"/>
    <property type="match status" value="1"/>
</dbReference>
<accession>A0A926HPT2</accession>
<feature type="coiled-coil region" evidence="2">
    <location>
        <begin position="161"/>
        <end position="248"/>
    </location>
</feature>
<evidence type="ECO:0000256" key="2">
    <source>
        <dbReference type="SAM" id="Coils"/>
    </source>
</evidence>
<gene>
    <name evidence="5" type="ORF">H8695_02655</name>
</gene>
<dbReference type="RefSeq" id="WP_249299320.1">
    <property type="nucleotide sequence ID" value="NZ_JACRSP010000001.1"/>
</dbReference>
<dbReference type="SUPFAM" id="SSF51261">
    <property type="entry name" value="Duplicated hybrid motif"/>
    <property type="match status" value="1"/>
</dbReference>
<keyword evidence="1" id="KW-0732">Signal</keyword>
<dbReference type="InterPro" id="IPR011055">
    <property type="entry name" value="Dup_hybrid_motif"/>
</dbReference>
<feature type="domain" description="M23ase beta-sheet core" evidence="3">
    <location>
        <begin position="282"/>
        <end position="376"/>
    </location>
</feature>
<proteinExistence type="predicted"/>
<evidence type="ECO:0000256" key="1">
    <source>
        <dbReference type="ARBA" id="ARBA00022729"/>
    </source>
</evidence>
<organism evidence="5 6">
    <name type="scientific">Feifania hominis</name>
    <dbReference type="NCBI Taxonomy" id="2763660"/>
    <lineage>
        <taxon>Bacteria</taxon>
        <taxon>Bacillati</taxon>
        <taxon>Bacillota</taxon>
        <taxon>Clostridia</taxon>
        <taxon>Eubacteriales</taxon>
        <taxon>Feifaniaceae</taxon>
        <taxon>Feifania</taxon>
    </lineage>
</organism>
<dbReference type="AlphaFoldDB" id="A0A926HPT2"/>
<dbReference type="InterPro" id="IPR050570">
    <property type="entry name" value="Cell_wall_metabolism_enzyme"/>
</dbReference>
<comment type="caution">
    <text evidence="5">The sequence shown here is derived from an EMBL/GenBank/DDBJ whole genome shotgun (WGS) entry which is preliminary data.</text>
</comment>
<dbReference type="GO" id="GO:0004222">
    <property type="term" value="F:metalloendopeptidase activity"/>
    <property type="evidence" value="ECO:0007669"/>
    <property type="project" value="TreeGrafter"/>
</dbReference>
<keyword evidence="2" id="KW-0175">Coiled coil</keyword>
<feature type="coiled-coil region" evidence="2">
    <location>
        <begin position="24"/>
        <end position="100"/>
    </location>
</feature>
<dbReference type="InterPro" id="IPR057309">
    <property type="entry name" value="PcsB_CC"/>
</dbReference>
<keyword evidence="6" id="KW-1185">Reference proteome</keyword>
<protein>
    <submittedName>
        <fullName evidence="5">Peptidoglycan DD-metalloendopeptidase family protein</fullName>
    </submittedName>
</protein>
<name>A0A926HPT2_9FIRM</name>
<dbReference type="Gene3D" id="2.70.70.10">
    <property type="entry name" value="Glucose Permease (Domain IIA)"/>
    <property type="match status" value="1"/>
</dbReference>
<dbReference type="Pfam" id="PF01551">
    <property type="entry name" value="Peptidase_M23"/>
    <property type="match status" value="1"/>
</dbReference>
<evidence type="ECO:0000313" key="5">
    <source>
        <dbReference type="EMBL" id="MBC8535592.1"/>
    </source>
</evidence>
<dbReference type="PANTHER" id="PTHR21666">
    <property type="entry name" value="PEPTIDASE-RELATED"/>
    <property type="match status" value="1"/>
</dbReference>
<dbReference type="EMBL" id="JACRSP010000001">
    <property type="protein sequence ID" value="MBC8535592.1"/>
    <property type="molecule type" value="Genomic_DNA"/>
</dbReference>
<evidence type="ECO:0000259" key="3">
    <source>
        <dbReference type="Pfam" id="PF01551"/>
    </source>
</evidence>